<dbReference type="AlphaFoldDB" id="A0A5C8PBL9"/>
<gene>
    <name evidence="2" type="ORF">FHP25_33640</name>
</gene>
<evidence type="ECO:0000256" key="1">
    <source>
        <dbReference type="SAM" id="MobiDB-lite"/>
    </source>
</evidence>
<sequence>MEATMARKQKKLDKALTESFPASDPAAILQPAPANDLRTSDAKADMDHIDIDDEQEVRFWAQELAVDVARIKEAVDAVGNKVEPVRRYLKAETVGGRS</sequence>
<proteinExistence type="predicted"/>
<reference evidence="2 3" key="1">
    <citation type="submission" date="2019-06" db="EMBL/GenBank/DDBJ databases">
        <title>New taxonomy in bacterial strain CC-CFT640, isolated from vineyard.</title>
        <authorList>
            <person name="Lin S.-Y."/>
            <person name="Tsai C.-F."/>
            <person name="Young C.-C."/>
        </authorList>
    </citation>
    <scope>NUCLEOTIDE SEQUENCE [LARGE SCALE GENOMIC DNA]</scope>
    <source>
        <strain evidence="2 3">CC-CFT640</strain>
    </source>
</reference>
<dbReference type="OrthoDB" id="7030114at2"/>
<organism evidence="2 3">
    <name type="scientific">Vineibacter terrae</name>
    <dbReference type="NCBI Taxonomy" id="2586908"/>
    <lineage>
        <taxon>Bacteria</taxon>
        <taxon>Pseudomonadati</taxon>
        <taxon>Pseudomonadota</taxon>
        <taxon>Alphaproteobacteria</taxon>
        <taxon>Hyphomicrobiales</taxon>
        <taxon>Vineibacter</taxon>
    </lineage>
</organism>
<evidence type="ECO:0000313" key="3">
    <source>
        <dbReference type="Proteomes" id="UP000321638"/>
    </source>
</evidence>
<dbReference type="Pfam" id="PF12244">
    <property type="entry name" value="DUF3606"/>
    <property type="match status" value="1"/>
</dbReference>
<keyword evidence="3" id="KW-1185">Reference proteome</keyword>
<evidence type="ECO:0000313" key="2">
    <source>
        <dbReference type="EMBL" id="TXL70647.1"/>
    </source>
</evidence>
<feature type="region of interest" description="Disordered" evidence="1">
    <location>
        <begin position="1"/>
        <end position="41"/>
    </location>
</feature>
<dbReference type="InterPro" id="IPR022037">
    <property type="entry name" value="DUF3606"/>
</dbReference>
<accession>A0A5C8PBL9</accession>
<comment type="caution">
    <text evidence="2">The sequence shown here is derived from an EMBL/GenBank/DDBJ whole genome shotgun (WGS) entry which is preliminary data.</text>
</comment>
<protein>
    <submittedName>
        <fullName evidence="2">DUF3606 domain-containing protein</fullName>
    </submittedName>
</protein>
<dbReference type="Proteomes" id="UP000321638">
    <property type="component" value="Unassembled WGS sequence"/>
</dbReference>
<dbReference type="EMBL" id="VDUZ01000056">
    <property type="protein sequence ID" value="TXL70647.1"/>
    <property type="molecule type" value="Genomic_DNA"/>
</dbReference>
<name>A0A5C8PBL9_9HYPH</name>